<comment type="similarity">
    <text evidence="1 5">Belongs to the acetyltransferase family. RimI subfamily.</text>
</comment>
<keyword evidence="7" id="KW-0689">Ribosomal protein</keyword>
<comment type="subcellular location">
    <subcellularLocation>
        <location evidence="5">Cytoplasm</location>
    </subcellularLocation>
</comment>
<proteinExistence type="inferred from homology"/>
<comment type="caution">
    <text evidence="7">The sequence shown here is derived from an EMBL/GenBank/DDBJ whole genome shotgun (WGS) entry which is preliminary data.</text>
</comment>
<reference evidence="7" key="1">
    <citation type="submission" date="2023-03" db="EMBL/GenBank/DDBJ databases">
        <title>Bacterial isolates from washroom surfaces on a university campus.</title>
        <authorList>
            <person name="Holman D.B."/>
            <person name="Gzyl K.E."/>
            <person name="Taheri A.E."/>
        </authorList>
    </citation>
    <scope>NUCLEOTIDE SEQUENCE</scope>
    <source>
        <strain evidence="7">RD03</strain>
    </source>
</reference>
<evidence type="ECO:0000256" key="5">
    <source>
        <dbReference type="RuleBase" id="RU363094"/>
    </source>
</evidence>
<sequence length="152" mass="17578">MRKSMMDIQLRKATLADLDGIMEVEVQSFTLPWSREAFYNEFVKNHFAVYFVLEDKERIIGYCGVWLVVDEAHITNIAVLPEYRGQKLGELLLRSMMEFASESGAKSMTLEVRVSNTIAQSLYKKLGFFEGGIRKNYYSDNQEDALVMWVNL</sequence>
<dbReference type="Proteomes" id="UP001159179">
    <property type="component" value="Unassembled WGS sequence"/>
</dbReference>
<evidence type="ECO:0000313" key="7">
    <source>
        <dbReference type="EMBL" id="MDH5164194.1"/>
    </source>
</evidence>
<dbReference type="GO" id="GO:0005840">
    <property type="term" value="C:ribosome"/>
    <property type="evidence" value="ECO:0007669"/>
    <property type="project" value="UniProtKB-KW"/>
</dbReference>
<dbReference type="AlphaFoldDB" id="A0AAW6T6E1"/>
<evidence type="ECO:0000313" key="8">
    <source>
        <dbReference type="Proteomes" id="UP001159179"/>
    </source>
</evidence>
<dbReference type="PROSITE" id="PS51186">
    <property type="entry name" value="GNAT"/>
    <property type="match status" value="1"/>
</dbReference>
<keyword evidence="3 7" id="KW-0808">Transferase</keyword>
<comment type="function">
    <text evidence="5">Acetylates the N-terminal alanine of ribosomal protein bS18.</text>
</comment>
<evidence type="ECO:0000256" key="1">
    <source>
        <dbReference type="ARBA" id="ARBA00005395"/>
    </source>
</evidence>
<dbReference type="PANTHER" id="PTHR43420">
    <property type="entry name" value="ACETYLTRANSFERASE"/>
    <property type="match status" value="1"/>
</dbReference>
<evidence type="ECO:0000256" key="4">
    <source>
        <dbReference type="ARBA" id="ARBA00023315"/>
    </source>
</evidence>
<evidence type="ECO:0000256" key="2">
    <source>
        <dbReference type="ARBA" id="ARBA00022490"/>
    </source>
</evidence>
<evidence type="ECO:0000256" key="3">
    <source>
        <dbReference type="ARBA" id="ARBA00022679"/>
    </source>
</evidence>
<dbReference type="InterPro" id="IPR006464">
    <property type="entry name" value="AcTrfase_RimI/Ard1"/>
</dbReference>
<organism evidence="7 8">
    <name type="scientific">Heyndrickxia oleronia</name>
    <dbReference type="NCBI Taxonomy" id="38875"/>
    <lineage>
        <taxon>Bacteria</taxon>
        <taxon>Bacillati</taxon>
        <taxon>Bacillota</taxon>
        <taxon>Bacilli</taxon>
        <taxon>Bacillales</taxon>
        <taxon>Bacillaceae</taxon>
        <taxon>Heyndrickxia</taxon>
    </lineage>
</organism>
<dbReference type="CDD" id="cd04301">
    <property type="entry name" value="NAT_SF"/>
    <property type="match status" value="1"/>
</dbReference>
<dbReference type="InterPro" id="IPR050680">
    <property type="entry name" value="YpeA/RimI_acetyltransf"/>
</dbReference>
<dbReference type="GO" id="GO:0008999">
    <property type="term" value="F:protein-N-terminal-alanine acetyltransferase activity"/>
    <property type="evidence" value="ECO:0007669"/>
    <property type="project" value="UniProtKB-EC"/>
</dbReference>
<dbReference type="Pfam" id="PF00583">
    <property type="entry name" value="Acetyltransf_1"/>
    <property type="match status" value="1"/>
</dbReference>
<dbReference type="GO" id="GO:0005737">
    <property type="term" value="C:cytoplasm"/>
    <property type="evidence" value="ECO:0007669"/>
    <property type="project" value="UniProtKB-SubCell"/>
</dbReference>
<gene>
    <name evidence="7" type="primary">rimI</name>
    <name evidence="7" type="ORF">P5X88_24990</name>
</gene>
<protein>
    <recommendedName>
        <fullName evidence="5">[Ribosomal protein bS18]-alanine N-acetyltransferase</fullName>
        <ecNumber evidence="5">2.3.1.266</ecNumber>
    </recommendedName>
</protein>
<accession>A0AAW6T6E1</accession>
<keyword evidence="2 5" id="KW-0963">Cytoplasm</keyword>
<comment type="catalytic activity">
    <reaction evidence="5">
        <text>N-terminal L-alanyl-[ribosomal protein bS18] + acetyl-CoA = N-terminal N(alpha)-acetyl-L-alanyl-[ribosomal protein bS18] + CoA + H(+)</text>
        <dbReference type="Rhea" id="RHEA:43756"/>
        <dbReference type="Rhea" id="RHEA-COMP:10676"/>
        <dbReference type="Rhea" id="RHEA-COMP:10677"/>
        <dbReference type="ChEBI" id="CHEBI:15378"/>
        <dbReference type="ChEBI" id="CHEBI:57287"/>
        <dbReference type="ChEBI" id="CHEBI:57288"/>
        <dbReference type="ChEBI" id="CHEBI:64718"/>
        <dbReference type="ChEBI" id="CHEBI:83683"/>
        <dbReference type="EC" id="2.3.1.266"/>
    </reaction>
</comment>
<dbReference type="PANTHER" id="PTHR43420:SF44">
    <property type="entry name" value="ACETYLTRANSFERASE YPEA"/>
    <property type="match status" value="1"/>
</dbReference>
<name>A0AAW6T6E1_9BACI</name>
<dbReference type="InterPro" id="IPR016181">
    <property type="entry name" value="Acyl_CoA_acyltransferase"/>
</dbReference>
<dbReference type="NCBIfam" id="TIGR01575">
    <property type="entry name" value="rimI"/>
    <property type="match status" value="1"/>
</dbReference>
<dbReference type="InterPro" id="IPR000182">
    <property type="entry name" value="GNAT_dom"/>
</dbReference>
<evidence type="ECO:0000259" key="6">
    <source>
        <dbReference type="PROSITE" id="PS51186"/>
    </source>
</evidence>
<dbReference type="SUPFAM" id="SSF55729">
    <property type="entry name" value="Acyl-CoA N-acyltransferases (Nat)"/>
    <property type="match status" value="1"/>
</dbReference>
<dbReference type="EMBL" id="JAROYP010000025">
    <property type="protein sequence ID" value="MDH5164194.1"/>
    <property type="molecule type" value="Genomic_DNA"/>
</dbReference>
<dbReference type="EC" id="2.3.1.266" evidence="5"/>
<feature type="domain" description="N-acetyltransferase" evidence="6">
    <location>
        <begin position="8"/>
        <end position="152"/>
    </location>
</feature>
<dbReference type="Gene3D" id="3.40.630.30">
    <property type="match status" value="1"/>
</dbReference>
<keyword evidence="7" id="KW-0687">Ribonucleoprotein</keyword>
<keyword evidence="4 7" id="KW-0012">Acyltransferase</keyword>